<sequence length="1113" mass="121134">MRRDARLRIRRTVAQRACALCLVPSLVMAQLAPPSGLSMPTREALLAEVSKGQKGSWSIQQLLLQEARLSAEDKALDAPITDAQRFALHMANAQLEAHMRQFEISRVVAPEKENITAVFQFVQASVAITQQAASQTAERALADIQADQVRTLLQEAMARQSDARVKDLRDALNKGATAAQLAKAEIAQQLVRHKAALLQEAERAAQEFSRAATQVQDVAAKAERQADVMARTAAGAQTAVAKWDVAKIKVELESQAGAVFTVPEQVLKQFAADQIPKVMPTAQHVKQAVQNLAKVNVGLQFEAFRVEAVLNPLEQTQRLATQAASSLSAFVKGAHLPPMDAVRAPLFISQLTANPQAMAQAATTRLLGQLPTKALAELNGVANATRDLKLDFGGWAQTGRSLDGIAAVISSVGALDPKLQEAATKVTSLVATASSFIAVGQSIFESAGKVGSLLGIAGQAGSFAATFFSTGGVGTVLSLMSGMGGLGGLFGGRKNKSDAALMRKLAEVNRKLDLVLENQRKTLEALVAISEQLQAATNEILREVDGVSQQVTRLEFDQFVQSIESERFPCRSLYLMARRNYSYDTDTGTFPAGGRIAFLRAALEVNSASRKEYLADCRIFLERVAENRSILHPYLTDDARTFRADRVFGQTELPPILARQPEAARYAPMRDLTQKFGDDPYMDSACFKNLLLPQALAAPRTFAEVFALDEACTAGVDLTAQAVLEKDLQRPNFVLHRLMHENSVRDYALLVDFYAPLVDMSMALAGRNPNWEKLVREPALAFSTFAGAAPVCRVKPSFGAATLSESERLYSGALTYTNIALGQQYVLSGAALAKQATDILEKYAYGASLDAFGSAREREEEKFNDARWEKLQPIAAGLATGDLSHRDASVTAGGRQPAVADYAALQEDWISARRKALAPDPTNRFAESCSVAKNMGARPYQTLACTLEVNPTFANNVLQYLLLRAMHELVPVPDWAAETNPRLAQLKPRAMSMQLYNAVLGTTDGQSPLVAQTFARKLPLEYLEGRRPGWFLHLRKHTGEHWYWRLPDASLLASGHVYYPITEGPLRETQELLTSRLAGYASTCLSAEMRADPKLLSRSALVAPPRRPLPSQE</sequence>
<proteinExistence type="predicted"/>
<feature type="signal peptide" evidence="2">
    <location>
        <begin position="1"/>
        <end position="29"/>
    </location>
</feature>
<dbReference type="EMBL" id="JBBKZT010000013">
    <property type="protein sequence ID" value="MEJ8850163.1"/>
    <property type="molecule type" value="Genomic_DNA"/>
</dbReference>
<dbReference type="RefSeq" id="WP_340345397.1">
    <property type="nucleotide sequence ID" value="NZ_JBBKZT010000013.1"/>
</dbReference>
<keyword evidence="2" id="KW-0732">Signal</keyword>
<keyword evidence="4" id="KW-1185">Reference proteome</keyword>
<gene>
    <name evidence="3" type="ORF">WKW82_26195</name>
</gene>
<name>A0ABU8WTV2_9BURK</name>
<keyword evidence="1" id="KW-0175">Coiled coil</keyword>
<feature type="coiled-coil region" evidence="1">
    <location>
        <begin position="187"/>
        <end position="225"/>
    </location>
</feature>
<evidence type="ECO:0000256" key="1">
    <source>
        <dbReference type="SAM" id="Coils"/>
    </source>
</evidence>
<evidence type="ECO:0000313" key="3">
    <source>
        <dbReference type="EMBL" id="MEJ8850163.1"/>
    </source>
</evidence>
<evidence type="ECO:0000256" key="2">
    <source>
        <dbReference type="SAM" id="SignalP"/>
    </source>
</evidence>
<protein>
    <submittedName>
        <fullName evidence="3">Cell envelope integrity protein TolA</fullName>
    </submittedName>
</protein>
<reference evidence="3 4" key="1">
    <citation type="submission" date="2024-03" db="EMBL/GenBank/DDBJ databases">
        <title>Novel species of the genus Variovorax.</title>
        <authorList>
            <person name="Liu Q."/>
            <person name="Xin Y.-H."/>
        </authorList>
    </citation>
    <scope>NUCLEOTIDE SEQUENCE [LARGE SCALE GENOMIC DNA]</scope>
    <source>
        <strain evidence="3 4">KACC 18900</strain>
    </source>
</reference>
<comment type="caution">
    <text evidence="3">The sequence shown here is derived from an EMBL/GenBank/DDBJ whole genome shotgun (WGS) entry which is preliminary data.</text>
</comment>
<evidence type="ECO:0000313" key="4">
    <source>
        <dbReference type="Proteomes" id="UP001385892"/>
    </source>
</evidence>
<feature type="chain" id="PRO_5047496409" evidence="2">
    <location>
        <begin position="30"/>
        <end position="1113"/>
    </location>
</feature>
<organism evidence="3 4">
    <name type="scientific">Variovorax rhizosphaerae</name>
    <dbReference type="NCBI Taxonomy" id="1836200"/>
    <lineage>
        <taxon>Bacteria</taxon>
        <taxon>Pseudomonadati</taxon>
        <taxon>Pseudomonadota</taxon>
        <taxon>Betaproteobacteria</taxon>
        <taxon>Burkholderiales</taxon>
        <taxon>Comamonadaceae</taxon>
        <taxon>Variovorax</taxon>
    </lineage>
</organism>
<accession>A0ABU8WTV2</accession>
<dbReference type="Proteomes" id="UP001385892">
    <property type="component" value="Unassembled WGS sequence"/>
</dbReference>